<evidence type="ECO:0000313" key="5">
    <source>
        <dbReference type="Proteomes" id="UP000272015"/>
    </source>
</evidence>
<dbReference type="EMBL" id="QZVS01000092">
    <property type="protein sequence ID" value="RJT87058.1"/>
    <property type="molecule type" value="Genomic_DNA"/>
</dbReference>
<evidence type="ECO:0000256" key="2">
    <source>
        <dbReference type="SAM" id="Phobius"/>
    </source>
</evidence>
<feature type="region of interest" description="Disordered" evidence="1">
    <location>
        <begin position="27"/>
        <end position="56"/>
    </location>
</feature>
<keyword evidence="2" id="KW-0812">Transmembrane</keyword>
<dbReference type="InterPro" id="IPR046112">
    <property type="entry name" value="DUF6049"/>
</dbReference>
<evidence type="ECO:0008006" key="6">
    <source>
        <dbReference type="Google" id="ProtNLM"/>
    </source>
</evidence>
<proteinExistence type="predicted"/>
<keyword evidence="2" id="KW-0472">Membrane</keyword>
<name>A0A3A5MJ47_9MICO</name>
<reference evidence="4 5" key="1">
    <citation type="submission" date="2018-09" db="EMBL/GenBank/DDBJ databases">
        <title>Novel species of Cryobacterium.</title>
        <authorList>
            <person name="Liu Q."/>
            <person name="Xin Y.-H."/>
        </authorList>
    </citation>
    <scope>NUCLEOTIDE SEQUENCE [LARGE SCALE GENOMIC DNA]</scope>
    <source>
        <strain evidence="4 5">Hh39</strain>
    </source>
</reference>
<comment type="caution">
    <text evidence="4">The sequence shown here is derived from an EMBL/GenBank/DDBJ whole genome shotgun (WGS) entry which is preliminary data.</text>
</comment>
<evidence type="ECO:0000313" key="4">
    <source>
        <dbReference type="EMBL" id="RJT87058.1"/>
    </source>
</evidence>
<feature type="signal peptide" evidence="3">
    <location>
        <begin position="1"/>
        <end position="21"/>
    </location>
</feature>
<gene>
    <name evidence="4" type="ORF">D6T64_16630</name>
</gene>
<accession>A0A3A5MJ47</accession>
<sequence length="742" mass="76159">MPWAAAAAGLLLAASSVLLPAATSGLAASEPTRGSASGTVLTAASEASEASEPSLSVAPATLTPLRPGDDLAVSVTVSNPTSAEIGLGTVEVYLAQRALTTRTAVEDWLAEAESTTRGDRLASVPTTGVIPAGTTVTFPVTVPAASVSLSALNSWGARGIAATFEAENDTKIEGRGTFVWFLDDEITPVNLSVLMPITTPESSAGLIPAIALEAYTNDSGLLTRQLDGVIDRPVAIAIDPMIIASIRILGSSAPASAVAWLDRLSLASNEIFPLGYADADPAVQSQAGAAAVLAPISFDPLIDPSLFVTPTATPTTPADGTDGTSSEAPAAEDAQATTTPPTSADLLAWEYTRTDIAWPGAGAVARDDLDFFAASGLTTTVLSETNVTRSEIPTPNAVVALPTGTGLVTDDALSDALHTAAMATTDATWTAAMAEVASRLAVVSAEDPSTARTLVATFDRGWPQSADRVGQTLEALSGILWETPATLQSALGAPAAEDVEFNAGVEPDSQLGPARALLEREGELTAFSSVLADPLTITAPARLELLALLASSWADQASNWRDQVTTSLAASAETLQAVTVTTRGPVQVLGSTVPFPITLNNTFDQAVTVRVQVIPSNGRLIVDSDVDTTIDPNSAKAITIPVSAAIGNGDVTLRVTLFTPAGTTIGESAPIAVNVRADWEGVGAAIFAALVVAFFGFGIYRNIVRRRKERAEREAAGELPDPTSPPTTPPTTAHPLTVQPRG</sequence>
<evidence type="ECO:0000256" key="1">
    <source>
        <dbReference type="SAM" id="MobiDB-lite"/>
    </source>
</evidence>
<keyword evidence="2" id="KW-1133">Transmembrane helix</keyword>
<organism evidence="4 5">
    <name type="scientific">Cryobacterium melibiosiphilum</name>
    <dbReference type="NCBI Taxonomy" id="995039"/>
    <lineage>
        <taxon>Bacteria</taxon>
        <taxon>Bacillati</taxon>
        <taxon>Actinomycetota</taxon>
        <taxon>Actinomycetes</taxon>
        <taxon>Micrococcales</taxon>
        <taxon>Microbacteriaceae</taxon>
        <taxon>Cryobacterium</taxon>
    </lineage>
</organism>
<feature type="compositionally biased region" description="Low complexity" evidence="1">
    <location>
        <begin position="39"/>
        <end position="56"/>
    </location>
</feature>
<evidence type="ECO:0000256" key="3">
    <source>
        <dbReference type="SAM" id="SignalP"/>
    </source>
</evidence>
<feature type="region of interest" description="Disordered" evidence="1">
    <location>
        <begin position="309"/>
        <end position="342"/>
    </location>
</feature>
<dbReference type="Pfam" id="PF19516">
    <property type="entry name" value="DUF6049"/>
    <property type="match status" value="1"/>
</dbReference>
<feature type="compositionally biased region" description="Low complexity" evidence="1">
    <location>
        <begin position="730"/>
        <end position="742"/>
    </location>
</feature>
<dbReference type="AlphaFoldDB" id="A0A3A5MJ47"/>
<feature type="compositionally biased region" description="Low complexity" evidence="1">
    <location>
        <begin position="309"/>
        <end position="324"/>
    </location>
</feature>
<keyword evidence="5" id="KW-1185">Reference proteome</keyword>
<feature type="chain" id="PRO_5039718560" description="Glycoprotein" evidence="3">
    <location>
        <begin position="22"/>
        <end position="742"/>
    </location>
</feature>
<feature type="region of interest" description="Disordered" evidence="1">
    <location>
        <begin position="710"/>
        <end position="742"/>
    </location>
</feature>
<dbReference type="Proteomes" id="UP000272015">
    <property type="component" value="Unassembled WGS sequence"/>
</dbReference>
<feature type="transmembrane region" description="Helical" evidence="2">
    <location>
        <begin position="681"/>
        <end position="700"/>
    </location>
</feature>
<keyword evidence="3" id="KW-0732">Signal</keyword>
<protein>
    <recommendedName>
        <fullName evidence="6">Glycoprotein</fullName>
    </recommendedName>
</protein>